<evidence type="ECO:0008006" key="3">
    <source>
        <dbReference type="Google" id="ProtNLM"/>
    </source>
</evidence>
<protein>
    <recommendedName>
        <fullName evidence="3">Zinc finger PMZ-type domain-containing protein</fullName>
    </recommendedName>
</protein>
<evidence type="ECO:0000256" key="1">
    <source>
        <dbReference type="SAM" id="MobiDB-lite"/>
    </source>
</evidence>
<feature type="compositionally biased region" description="Polar residues" evidence="1">
    <location>
        <begin position="415"/>
        <end position="425"/>
    </location>
</feature>
<gene>
    <name evidence="2" type="ORF">Tci_001345</name>
</gene>
<dbReference type="EMBL" id="BKCJ010000063">
    <property type="protein sequence ID" value="GEU29367.1"/>
    <property type="molecule type" value="Genomic_DNA"/>
</dbReference>
<accession>A0A699GIU4</accession>
<reference evidence="2" key="1">
    <citation type="journal article" date="2019" name="Sci. Rep.">
        <title>Draft genome of Tanacetum cinerariifolium, the natural source of mosquito coil.</title>
        <authorList>
            <person name="Yamashiro T."/>
            <person name="Shiraishi A."/>
            <person name="Satake H."/>
            <person name="Nakayama K."/>
        </authorList>
    </citation>
    <scope>NUCLEOTIDE SEQUENCE</scope>
</reference>
<comment type="caution">
    <text evidence="2">The sequence shown here is derived from an EMBL/GenBank/DDBJ whole genome shotgun (WGS) entry which is preliminary data.</text>
</comment>
<feature type="region of interest" description="Disordered" evidence="1">
    <location>
        <begin position="366"/>
        <end position="425"/>
    </location>
</feature>
<feature type="compositionally biased region" description="Polar residues" evidence="1">
    <location>
        <begin position="371"/>
        <end position="381"/>
    </location>
</feature>
<feature type="compositionally biased region" description="Low complexity" evidence="1">
    <location>
        <begin position="401"/>
        <end position="413"/>
    </location>
</feature>
<sequence length="425" mass="48419">MGDNIEEWYIRPEGEAFDLILYETYTNYFSIKFHYAGRFIDSPNKQYVDCEFACVDMVNNADFRIDLLNSVLCSLGFEDDDVYNLYYEIPLKSLDIGLNPLEHLVDEVEVNMNAFNFQIEGQDEDGLVDPIKPLIIVIEDDLEFLDSLESDQKDKKFYVAVSKTKAFRAKAKAQVHLKGYVKVHYSLLKDYVSELQKCNPDNTVKIDVYREEDPEKTTRMFRRIYVCLGALKRGFKESRRELLGLDEAFMRGGDFKEMLWKCATSTTVVKFEKHMQELKDYNKKAYEWLNKIAHEHWSRAYFSGIPCKHAIDAIHGMADNGMDVGTPEDWVHDSYKLKTWMNVYSHKFNPVNDRDILCKATGHNKRGCKANVSSDGGQKATTVPKKTVGRKRSASQPGNEAATQGSQASAGSTLKAATQGSQASA</sequence>
<name>A0A699GIU4_TANCI</name>
<evidence type="ECO:0000313" key="2">
    <source>
        <dbReference type="EMBL" id="GEU29367.1"/>
    </source>
</evidence>
<proteinExistence type="predicted"/>
<dbReference type="AlphaFoldDB" id="A0A699GIU4"/>
<dbReference type="PANTHER" id="PTHR31973">
    <property type="entry name" value="POLYPROTEIN, PUTATIVE-RELATED"/>
    <property type="match status" value="1"/>
</dbReference>
<organism evidence="2">
    <name type="scientific">Tanacetum cinerariifolium</name>
    <name type="common">Dalmatian daisy</name>
    <name type="synonym">Chrysanthemum cinerariifolium</name>
    <dbReference type="NCBI Taxonomy" id="118510"/>
    <lineage>
        <taxon>Eukaryota</taxon>
        <taxon>Viridiplantae</taxon>
        <taxon>Streptophyta</taxon>
        <taxon>Embryophyta</taxon>
        <taxon>Tracheophyta</taxon>
        <taxon>Spermatophyta</taxon>
        <taxon>Magnoliopsida</taxon>
        <taxon>eudicotyledons</taxon>
        <taxon>Gunneridae</taxon>
        <taxon>Pentapetalae</taxon>
        <taxon>asterids</taxon>
        <taxon>campanulids</taxon>
        <taxon>Asterales</taxon>
        <taxon>Asteraceae</taxon>
        <taxon>Asteroideae</taxon>
        <taxon>Anthemideae</taxon>
        <taxon>Anthemidinae</taxon>
        <taxon>Tanacetum</taxon>
    </lineage>
</organism>
<dbReference type="PANTHER" id="PTHR31973:SF190">
    <property type="entry name" value="MULE TRANSPOSASE DOMAIN-CONTAINING PROTEIN"/>
    <property type="match status" value="1"/>
</dbReference>